<dbReference type="RefSeq" id="XP_014159066.1">
    <property type="nucleotide sequence ID" value="XM_014303591.1"/>
</dbReference>
<keyword evidence="3" id="KW-1185">Reference proteome</keyword>
<sequence length="94" mass="10456">MQASIGAGTNQMQISSPSISQKQGFNQNQEQKPIKCKHISDLDQKAKKSNRAIQSNSSKRQKQVLFTSQKAKHTLVPHQTSTWGRSVNPQSPEP</sequence>
<gene>
    <name evidence="2" type="ORF">SARC_02656</name>
</gene>
<accession>A0A0L0G8D1</accession>
<protein>
    <submittedName>
        <fullName evidence="2">Uncharacterized protein</fullName>
    </submittedName>
</protein>
<feature type="region of interest" description="Disordered" evidence="1">
    <location>
        <begin position="1"/>
        <end position="94"/>
    </location>
</feature>
<dbReference type="EMBL" id="KQ241717">
    <property type="protein sequence ID" value="KNC85164.1"/>
    <property type="molecule type" value="Genomic_DNA"/>
</dbReference>
<feature type="compositionally biased region" description="Polar residues" evidence="1">
    <location>
        <begin position="1"/>
        <end position="31"/>
    </location>
</feature>
<feature type="compositionally biased region" description="Polar residues" evidence="1">
    <location>
        <begin position="77"/>
        <end position="94"/>
    </location>
</feature>
<proteinExistence type="predicted"/>
<feature type="compositionally biased region" description="Polar residues" evidence="1">
    <location>
        <begin position="51"/>
        <end position="69"/>
    </location>
</feature>
<dbReference type="AlphaFoldDB" id="A0A0L0G8D1"/>
<reference evidence="2 3" key="1">
    <citation type="submission" date="2011-02" db="EMBL/GenBank/DDBJ databases">
        <title>The Genome Sequence of Sphaeroforma arctica JP610.</title>
        <authorList>
            <consortium name="The Broad Institute Genome Sequencing Platform"/>
            <person name="Russ C."/>
            <person name="Cuomo C."/>
            <person name="Young S.K."/>
            <person name="Zeng Q."/>
            <person name="Gargeya S."/>
            <person name="Alvarado L."/>
            <person name="Berlin A."/>
            <person name="Chapman S.B."/>
            <person name="Chen Z."/>
            <person name="Freedman E."/>
            <person name="Gellesch M."/>
            <person name="Goldberg J."/>
            <person name="Griggs A."/>
            <person name="Gujja S."/>
            <person name="Heilman E."/>
            <person name="Heiman D."/>
            <person name="Howarth C."/>
            <person name="Mehta T."/>
            <person name="Neiman D."/>
            <person name="Pearson M."/>
            <person name="Roberts A."/>
            <person name="Saif S."/>
            <person name="Shea T."/>
            <person name="Shenoy N."/>
            <person name="Sisk P."/>
            <person name="Stolte C."/>
            <person name="Sykes S."/>
            <person name="White J."/>
            <person name="Yandava C."/>
            <person name="Burger G."/>
            <person name="Gray M.W."/>
            <person name="Holland P.W.H."/>
            <person name="King N."/>
            <person name="Lang F.B.F."/>
            <person name="Roger A.J."/>
            <person name="Ruiz-Trillo I."/>
            <person name="Haas B."/>
            <person name="Nusbaum C."/>
            <person name="Birren B."/>
        </authorList>
    </citation>
    <scope>NUCLEOTIDE SEQUENCE [LARGE SCALE GENOMIC DNA]</scope>
    <source>
        <strain evidence="2 3">JP610</strain>
    </source>
</reference>
<name>A0A0L0G8D1_9EUKA</name>
<evidence type="ECO:0000256" key="1">
    <source>
        <dbReference type="SAM" id="MobiDB-lite"/>
    </source>
</evidence>
<evidence type="ECO:0000313" key="2">
    <source>
        <dbReference type="EMBL" id="KNC85164.1"/>
    </source>
</evidence>
<organism evidence="2 3">
    <name type="scientific">Sphaeroforma arctica JP610</name>
    <dbReference type="NCBI Taxonomy" id="667725"/>
    <lineage>
        <taxon>Eukaryota</taxon>
        <taxon>Ichthyosporea</taxon>
        <taxon>Ichthyophonida</taxon>
        <taxon>Sphaeroforma</taxon>
    </lineage>
</organism>
<dbReference type="Proteomes" id="UP000054560">
    <property type="component" value="Unassembled WGS sequence"/>
</dbReference>
<evidence type="ECO:0000313" key="3">
    <source>
        <dbReference type="Proteomes" id="UP000054560"/>
    </source>
</evidence>
<dbReference type="GeneID" id="25903160"/>